<protein>
    <submittedName>
        <fullName evidence="1">Uncharacterized protein</fullName>
    </submittedName>
</protein>
<sequence length="1507" mass="156857">MPVTLTYHVSAALLSELTNNGSGNGVNAYLWYNSYSAAGASSPFTTIISNGVANASGTFNSSTGTTDWDLTLTTDSVANPVSGGKVYLIIQSNPTSTPTINDLTTLIGTTEGNINPANAVAYNFSYDTFEVALANSTGDVADLSAINSFGHQFGISAVVNGETLARGYNSTYDAGGIGTLINDAAAAVPGAGTTAPVINFPAGSTLATLGMIAITPATDNGDQAPPYNPPPTTPDYTTIWQPSDWQQYVTTVSGLTGIELVGHFNGAEDAAGVYHSAGYFDYTVAVQTISGNANLTDGTYFVLSPSAQSQIRGYLVIGETALMGNLYSPGLATSPAYVFSDAALENPYNIDGSSATGEMNTGANNQWGDIFTQLFTGFTGGYYGGTGQSIPTSESSPHAPAYTVNLNQSYNWDPTYAFDGARSGTTLTGQHYDPYAKIFFDNSNIYGTAYGDALTANFNTSVTLPVFTGAVGTGSNVSNIDLWAFAATETMTTVPGTTTNFYAPYTIDNYIAPGGSDYAVPTGPSGGNSLSLTLANNGMVVDPDAADIQLGIYLGTGQFQYLSLPSGAAQNGGGPWQVWTITQDTTKPAGQQYAIESIPIPGNFSAVPPQPYIPYTSSDQVGSLSFDNLPAVAGATNWYQLLVGGKIFNFYATLDGSSNVTVVAADGLASVTQPTAGQASISLSVVPGFMDALPGAVMESYSTATTLATLPQPTAPVAGTLAGSVLTPLQTTAGQAVDTNSSVYLTAATELAFGWTGLSTAVNQPSWISAVTNKVGAANLAFVNAVDLAAGLSAQSWFVTPDIDGQWLTPTAFNFTEGAYAVTMTEMLSDQITPYGNTSSPVYVVVSATGAISDTAARISGALDAYQAVAASLTSITITDGQPLTISWADITADAAALALIPGGAYTLDVVDSSTTIMANIAALNGNAKVVGIGFTDATPPTLTFTDTEYTTTYSTAIGEMMGERSIAVTGVTGQNYTSFTQNYTHGVLSSGANGTGVLSLTQQFASNYTGGNITNAGTWEHDLDGMSRVVGDLYSGTAVNGITVAEAALPALYQTGGAEARDTFTSVEYDYANGVATPMLSTFTFGNAGPAGSTGEIDVFDVNDNLISQTLTGFNPDIHNGVVATETSYALINGVQATTSTTNFYQYSIPVNGNHYTLAQETLDSSGRALKQVFSGLFGVEGQIFSSYEHDFLGGVHSGSRYVTNALKGRSYAGIEISLDADNNISQFLFTGVTSQPYSSYGYDYSYDNGAWGGGALVGQTYFYTNVAGQSYSSYEVELDGSGNWTSATYSGYTVNGTQPYASLEYFYSGGVRTGAYNGYIDNIAGKNWTGEVHGFDASGQLIQQMYTGVTNQPYTSYENDYAGGVLTGQKFYYTNVQNQGYSTYEVDLTSTGALALEIYNMNDGSHRIIGSTISQTIDSIYDDLTTGGGGADIFNFTPFFGDATITDFASGTDKISLSTSEFANFAYVQAHSSVVGGNTVIDGSNGDSITLQGITTLQASDFLFV</sequence>
<comment type="caution">
    <text evidence="1">The sequence shown here is derived from an EMBL/GenBank/DDBJ whole genome shotgun (WGS) entry which is preliminary data.</text>
</comment>
<proteinExistence type="predicted"/>
<dbReference type="EMBL" id="JAJISD010000005">
    <property type="protein sequence ID" value="MCC8429853.1"/>
    <property type="molecule type" value="Genomic_DNA"/>
</dbReference>
<evidence type="ECO:0000313" key="1">
    <source>
        <dbReference type="EMBL" id="MCC8429853.1"/>
    </source>
</evidence>
<gene>
    <name evidence="1" type="ORF">LJ725_12810</name>
</gene>
<dbReference type="RefSeq" id="WP_230551052.1">
    <property type="nucleotide sequence ID" value="NZ_JAJISD010000005.1"/>
</dbReference>
<accession>A0ABS8KUV2</accession>
<keyword evidence="2" id="KW-1185">Reference proteome</keyword>
<reference evidence="1 2" key="1">
    <citation type="submission" date="2021-11" db="EMBL/GenBank/DDBJ databases">
        <authorList>
            <person name="Lee D.-H."/>
            <person name="Kim S.-B."/>
        </authorList>
    </citation>
    <scope>NUCLEOTIDE SEQUENCE [LARGE SCALE GENOMIC DNA]</scope>
    <source>
        <strain evidence="1 2">KCTC 52223</strain>
    </source>
</reference>
<organism evidence="1 2">
    <name type="scientific">Reyranella aquatilis</name>
    <dbReference type="NCBI Taxonomy" id="2035356"/>
    <lineage>
        <taxon>Bacteria</taxon>
        <taxon>Pseudomonadati</taxon>
        <taxon>Pseudomonadota</taxon>
        <taxon>Alphaproteobacteria</taxon>
        <taxon>Hyphomicrobiales</taxon>
        <taxon>Reyranellaceae</taxon>
        <taxon>Reyranella</taxon>
    </lineage>
</organism>
<name>A0ABS8KUV2_9HYPH</name>
<evidence type="ECO:0000313" key="2">
    <source>
        <dbReference type="Proteomes" id="UP001198862"/>
    </source>
</evidence>
<dbReference type="Proteomes" id="UP001198862">
    <property type="component" value="Unassembled WGS sequence"/>
</dbReference>